<evidence type="ECO:0000313" key="5">
    <source>
        <dbReference type="Proteomes" id="UP001327560"/>
    </source>
</evidence>
<evidence type="ECO:0000256" key="1">
    <source>
        <dbReference type="ARBA" id="ARBA00022860"/>
    </source>
</evidence>
<dbReference type="GO" id="GO:0005516">
    <property type="term" value="F:calmodulin binding"/>
    <property type="evidence" value="ECO:0007669"/>
    <property type="project" value="UniProtKB-KW"/>
</dbReference>
<feature type="compositionally biased region" description="Basic and acidic residues" evidence="3">
    <location>
        <begin position="348"/>
        <end position="362"/>
    </location>
</feature>
<feature type="compositionally biased region" description="Polar residues" evidence="3">
    <location>
        <begin position="301"/>
        <end position="315"/>
    </location>
</feature>
<protein>
    <submittedName>
        <fullName evidence="4">Protein IQ-DOMAIN 1</fullName>
    </submittedName>
</protein>
<comment type="similarity">
    <text evidence="2">Belongs to the IQD family.</text>
</comment>
<dbReference type="AlphaFoldDB" id="A0AAQ3KRD0"/>
<keyword evidence="5" id="KW-1185">Reference proteome</keyword>
<evidence type="ECO:0000256" key="3">
    <source>
        <dbReference type="SAM" id="MobiDB-lite"/>
    </source>
</evidence>
<dbReference type="Pfam" id="PF00612">
    <property type="entry name" value="IQ"/>
    <property type="match status" value="1"/>
</dbReference>
<dbReference type="PANTHER" id="PTHR32295">
    <property type="entry name" value="IQ-DOMAIN 5-RELATED"/>
    <property type="match status" value="1"/>
</dbReference>
<sequence>MGLSGVLVKRVFSRSRSSSAGPKCHEKNLIVDRSRWSSIRLYLCGDEFNSVTAEDDLTSYRCSGASTMQPVTEPLGDDEDHEVVIRQEDLEKTHTKQEDSWTESSLEEHAAIAIQSAFRGFLVRQQNKQQKENLEGLECGALETTSIEVQIGDSVCTLSIHEESITVQDHVQRKARSQVFKPKEDWDDSTLSSSISKLRIQNKLEATTRRERALAYAFSQQLRTCMTKKRSAQSQSTNLNVGWSWLERWMATRQQELTSVDDSFRKQLLHQVSSIQRGAIIKKKFDVGLEEKESCGSNDVSLNFDGCSTPSQTPRNGCPPTNRRKLKTMRSASRRKSMHCSSQSSKISKREHETEAQKEKRSNQGQNKSIDEIKARLASEAPSDY</sequence>
<evidence type="ECO:0000313" key="4">
    <source>
        <dbReference type="EMBL" id="WOL13653.1"/>
    </source>
</evidence>
<dbReference type="Gene3D" id="1.20.5.190">
    <property type="match status" value="1"/>
</dbReference>
<reference evidence="4 5" key="1">
    <citation type="submission" date="2023-10" db="EMBL/GenBank/DDBJ databases">
        <title>Chromosome-scale genome assembly provides insights into flower coloration mechanisms of Canna indica.</title>
        <authorList>
            <person name="Li C."/>
        </authorList>
    </citation>
    <scope>NUCLEOTIDE SEQUENCE [LARGE SCALE GENOMIC DNA]</scope>
    <source>
        <tissue evidence="4">Flower</tissue>
    </source>
</reference>
<dbReference type="InterPro" id="IPR000048">
    <property type="entry name" value="IQ_motif_EF-hand-BS"/>
</dbReference>
<organism evidence="4 5">
    <name type="scientific">Canna indica</name>
    <name type="common">Indian-shot</name>
    <dbReference type="NCBI Taxonomy" id="4628"/>
    <lineage>
        <taxon>Eukaryota</taxon>
        <taxon>Viridiplantae</taxon>
        <taxon>Streptophyta</taxon>
        <taxon>Embryophyta</taxon>
        <taxon>Tracheophyta</taxon>
        <taxon>Spermatophyta</taxon>
        <taxon>Magnoliopsida</taxon>
        <taxon>Liliopsida</taxon>
        <taxon>Zingiberales</taxon>
        <taxon>Cannaceae</taxon>
        <taxon>Canna</taxon>
    </lineage>
</organism>
<dbReference type="SMART" id="SM00015">
    <property type="entry name" value="IQ"/>
    <property type="match status" value="1"/>
</dbReference>
<dbReference type="EMBL" id="CP136896">
    <property type="protein sequence ID" value="WOL13653.1"/>
    <property type="molecule type" value="Genomic_DNA"/>
</dbReference>
<keyword evidence="1" id="KW-0112">Calmodulin-binding</keyword>
<feature type="region of interest" description="Disordered" evidence="3">
    <location>
        <begin position="301"/>
        <end position="385"/>
    </location>
</feature>
<name>A0AAQ3KRD0_9LILI</name>
<dbReference type="PROSITE" id="PS50096">
    <property type="entry name" value="IQ"/>
    <property type="match status" value="1"/>
</dbReference>
<gene>
    <name evidence="4" type="ORF">Cni_G22426</name>
</gene>
<evidence type="ECO:0000256" key="2">
    <source>
        <dbReference type="ARBA" id="ARBA00024341"/>
    </source>
</evidence>
<accession>A0AAQ3KRD0</accession>
<proteinExistence type="inferred from homology"/>
<feature type="compositionally biased region" description="Basic residues" evidence="3">
    <location>
        <begin position="322"/>
        <end position="338"/>
    </location>
</feature>
<dbReference type="Proteomes" id="UP001327560">
    <property type="component" value="Chromosome 7"/>
</dbReference>
<dbReference type="PANTHER" id="PTHR32295:SF15">
    <property type="entry name" value="PROTEIN IQ-DOMAIN 33"/>
    <property type="match status" value="1"/>
</dbReference>